<evidence type="ECO:0000256" key="4">
    <source>
        <dbReference type="ARBA" id="ARBA00022519"/>
    </source>
</evidence>
<comment type="caution">
    <text evidence="10">The sequence shown here is derived from an EMBL/GenBank/DDBJ whole genome shotgun (WGS) entry which is preliminary data.</text>
</comment>
<sequence>MPEQASRAIRLNAVRLQLGKSAFHFDGSLESGRITAVVGPSGSGKSTLLNLISGFEKPDSGSIEIAGQDVTALAPAERPVSLVFQDNNLFAHLDLFTNIGLGIHPAMRLTPSDRNAISDALTRVGLQGYETRLPGSLSGGERQRAAFARALVRRRPVLLLDEPFAALDPGLRAAMVDLLADLHAETRATILLVTHDPRDVVRLAHNVLFIEKGEVLVNAPKEDFLARGDLPAIRDFLGEEPFQRQSP</sequence>
<evidence type="ECO:0000313" key="10">
    <source>
        <dbReference type="EMBL" id="THV37315.1"/>
    </source>
</evidence>
<dbReference type="EMBL" id="STGU01000003">
    <property type="protein sequence ID" value="THV37315.1"/>
    <property type="molecule type" value="Genomic_DNA"/>
</dbReference>
<evidence type="ECO:0000256" key="3">
    <source>
        <dbReference type="ARBA" id="ARBA00022475"/>
    </source>
</evidence>
<evidence type="ECO:0000256" key="1">
    <source>
        <dbReference type="ARBA" id="ARBA00005417"/>
    </source>
</evidence>
<dbReference type="SMART" id="SM00382">
    <property type="entry name" value="AAA"/>
    <property type="match status" value="1"/>
</dbReference>
<evidence type="ECO:0000313" key="11">
    <source>
        <dbReference type="Proteomes" id="UP000307378"/>
    </source>
</evidence>
<keyword evidence="3" id="KW-1003">Cell membrane</keyword>
<dbReference type="InterPro" id="IPR003439">
    <property type="entry name" value="ABC_transporter-like_ATP-bd"/>
</dbReference>
<dbReference type="GO" id="GO:0016887">
    <property type="term" value="F:ATP hydrolysis activity"/>
    <property type="evidence" value="ECO:0007669"/>
    <property type="project" value="InterPro"/>
</dbReference>
<feature type="domain" description="ABC transporter" evidence="9">
    <location>
        <begin position="6"/>
        <end position="237"/>
    </location>
</feature>
<evidence type="ECO:0000256" key="8">
    <source>
        <dbReference type="ARBA" id="ARBA00023136"/>
    </source>
</evidence>
<dbReference type="RefSeq" id="WP_136539269.1">
    <property type="nucleotide sequence ID" value="NZ_STGU01000003.1"/>
</dbReference>
<keyword evidence="7" id="KW-1278">Translocase</keyword>
<dbReference type="Pfam" id="PF00005">
    <property type="entry name" value="ABC_tran"/>
    <property type="match status" value="1"/>
</dbReference>
<dbReference type="SUPFAM" id="SSF52540">
    <property type="entry name" value="P-loop containing nucleoside triphosphate hydrolases"/>
    <property type="match status" value="1"/>
</dbReference>
<proteinExistence type="inferred from homology"/>
<evidence type="ECO:0000259" key="9">
    <source>
        <dbReference type="PROSITE" id="PS50893"/>
    </source>
</evidence>
<dbReference type="InterPro" id="IPR050093">
    <property type="entry name" value="ABC_SmlMolc_Importer"/>
</dbReference>
<keyword evidence="2" id="KW-0813">Transport</keyword>
<dbReference type="InterPro" id="IPR003593">
    <property type="entry name" value="AAA+_ATPase"/>
</dbReference>
<dbReference type="GO" id="GO:0005524">
    <property type="term" value="F:ATP binding"/>
    <property type="evidence" value="ECO:0007669"/>
    <property type="project" value="UniProtKB-KW"/>
</dbReference>
<dbReference type="PANTHER" id="PTHR42781">
    <property type="entry name" value="SPERMIDINE/PUTRESCINE IMPORT ATP-BINDING PROTEIN POTA"/>
    <property type="match status" value="1"/>
</dbReference>
<evidence type="ECO:0000256" key="7">
    <source>
        <dbReference type="ARBA" id="ARBA00022967"/>
    </source>
</evidence>
<keyword evidence="4" id="KW-0997">Cell inner membrane</keyword>
<comment type="similarity">
    <text evidence="1">Belongs to the ABC transporter superfamily.</text>
</comment>
<dbReference type="PROSITE" id="PS50893">
    <property type="entry name" value="ABC_TRANSPORTER_2"/>
    <property type="match status" value="1"/>
</dbReference>
<evidence type="ECO:0000256" key="2">
    <source>
        <dbReference type="ARBA" id="ARBA00022448"/>
    </source>
</evidence>
<dbReference type="InterPro" id="IPR027417">
    <property type="entry name" value="P-loop_NTPase"/>
</dbReference>
<keyword evidence="6 10" id="KW-0067">ATP-binding</keyword>
<keyword evidence="5" id="KW-0547">Nucleotide-binding</keyword>
<organism evidence="10 11">
    <name type="scientific">Rhizobium rosettiformans W3</name>
    <dbReference type="NCBI Taxonomy" id="538378"/>
    <lineage>
        <taxon>Bacteria</taxon>
        <taxon>Pseudomonadati</taxon>
        <taxon>Pseudomonadota</taxon>
        <taxon>Alphaproteobacteria</taxon>
        <taxon>Hyphomicrobiales</taxon>
        <taxon>Rhizobiaceae</taxon>
        <taxon>Rhizobium/Agrobacterium group</taxon>
        <taxon>Rhizobium</taxon>
    </lineage>
</organism>
<name>A0A4S8Q437_9HYPH</name>
<protein>
    <submittedName>
        <fullName evidence="10">ATP-binding cassette domain-containing protein</fullName>
    </submittedName>
</protein>
<evidence type="ECO:0000256" key="5">
    <source>
        <dbReference type="ARBA" id="ARBA00022741"/>
    </source>
</evidence>
<keyword evidence="8" id="KW-0472">Membrane</keyword>
<dbReference type="PROSITE" id="PS00211">
    <property type="entry name" value="ABC_TRANSPORTER_1"/>
    <property type="match status" value="1"/>
</dbReference>
<reference evidence="10 11" key="1">
    <citation type="submission" date="2019-04" db="EMBL/GenBank/DDBJ databases">
        <title>genome sequence of strain W3.</title>
        <authorList>
            <person name="Gao J."/>
            <person name="Sun J."/>
        </authorList>
    </citation>
    <scope>NUCLEOTIDE SEQUENCE [LARGE SCALE GENOMIC DNA]</scope>
    <source>
        <strain evidence="10 11">W3</strain>
    </source>
</reference>
<dbReference type="Gene3D" id="3.40.50.300">
    <property type="entry name" value="P-loop containing nucleotide triphosphate hydrolases"/>
    <property type="match status" value="1"/>
</dbReference>
<dbReference type="InterPro" id="IPR017871">
    <property type="entry name" value="ABC_transporter-like_CS"/>
</dbReference>
<evidence type="ECO:0000256" key="6">
    <source>
        <dbReference type="ARBA" id="ARBA00022840"/>
    </source>
</evidence>
<accession>A0A4S8Q437</accession>
<dbReference type="PANTHER" id="PTHR42781:SF1">
    <property type="entry name" value="THIAMINE IMPORT ATP-BINDING PROTEIN THIQ"/>
    <property type="match status" value="1"/>
</dbReference>
<dbReference type="AlphaFoldDB" id="A0A4S8Q437"/>
<gene>
    <name evidence="10" type="ORF">FAA86_06900</name>
</gene>
<dbReference type="Proteomes" id="UP000307378">
    <property type="component" value="Unassembled WGS sequence"/>
</dbReference>